<evidence type="ECO:0008006" key="3">
    <source>
        <dbReference type="Google" id="ProtNLM"/>
    </source>
</evidence>
<evidence type="ECO:0000313" key="2">
    <source>
        <dbReference type="Proteomes" id="UP000003959"/>
    </source>
</evidence>
<proteinExistence type="predicted"/>
<dbReference type="Proteomes" id="UP000003959">
    <property type="component" value="Unassembled WGS sequence"/>
</dbReference>
<reference evidence="1 2" key="1">
    <citation type="journal article" date="2011" name="Proc. Natl. Acad. Sci. U.S.A.">
        <title>Genomic insights into the physiology and ecology of the marine filamentous cyanobacterium Lyngbya majuscula.</title>
        <authorList>
            <person name="Jones A.C."/>
            <person name="Monroe E.A."/>
            <person name="Podell S."/>
            <person name="Hess W.R."/>
            <person name="Klages S."/>
            <person name="Esquenazi E."/>
            <person name="Niessen S."/>
            <person name="Hoover H."/>
            <person name="Rothmann M."/>
            <person name="Lasken R.S."/>
            <person name="Yates J.R.III."/>
            <person name="Reinhardt R."/>
            <person name="Kube M."/>
            <person name="Burkart M.D."/>
            <person name="Allen E.E."/>
            <person name="Dorrestein P.C."/>
            <person name="Gerwick W.H."/>
            <person name="Gerwick L."/>
        </authorList>
    </citation>
    <scope>NUCLEOTIDE SEQUENCE [LARGE SCALE GENOMIC DNA]</scope>
    <source>
        <strain evidence="1 2">3L</strain>
    </source>
</reference>
<organism evidence="1 2">
    <name type="scientific">Moorena producens 3L</name>
    <dbReference type="NCBI Taxonomy" id="489825"/>
    <lineage>
        <taxon>Bacteria</taxon>
        <taxon>Bacillati</taxon>
        <taxon>Cyanobacteriota</taxon>
        <taxon>Cyanophyceae</taxon>
        <taxon>Coleofasciculales</taxon>
        <taxon>Coleofasciculaceae</taxon>
        <taxon>Moorena</taxon>
    </lineage>
</organism>
<keyword evidence="2" id="KW-1185">Reference proteome</keyword>
<dbReference type="InterPro" id="IPR035069">
    <property type="entry name" value="TTHA1013/TTHA0281-like"/>
</dbReference>
<dbReference type="RefSeq" id="WP_008185148.1">
    <property type="nucleotide sequence ID" value="NZ_GL890926.1"/>
</dbReference>
<name>F4XSZ4_9CYAN</name>
<protein>
    <recommendedName>
        <fullName evidence="3">HicB-like antitoxin of toxin-antitoxin system domain-containing protein</fullName>
    </recommendedName>
</protein>
<accession>F4XSZ4</accession>
<dbReference type="HOGENOM" id="CLU_1545903_0_0_3"/>
<evidence type="ECO:0000313" key="1">
    <source>
        <dbReference type="EMBL" id="EGJ32334.1"/>
    </source>
</evidence>
<dbReference type="EMBL" id="GL890926">
    <property type="protein sequence ID" value="EGJ32334.1"/>
    <property type="molecule type" value="Genomic_DNA"/>
</dbReference>
<dbReference type="OrthoDB" id="9793107at2"/>
<gene>
    <name evidence="1" type="ORF">LYNGBM3L_26580</name>
</gene>
<dbReference type="SUPFAM" id="SSF143100">
    <property type="entry name" value="TTHA1013/TTHA0281-like"/>
    <property type="match status" value="1"/>
</dbReference>
<dbReference type="AlphaFoldDB" id="F4XSZ4"/>
<sequence>MKVNPQHYTYSIKWSKEDGDFVGLCAEFPSLSHLDTSGFAALQGITNLVAEVLEDMEASGEPIPQPLAEKKYTGQSYEDERMIQAILQEREGGEREVESPVGYVDLLTDDYVIEVKHVKVWKDGTKVLLYAPYFPGRKPRVHLFGGYSKDFRTLVENSFETLGITTTWEREPF</sequence>
<dbReference type="eggNOG" id="COG4226">
    <property type="taxonomic scope" value="Bacteria"/>
</dbReference>